<feature type="compositionally biased region" description="Low complexity" evidence="1">
    <location>
        <begin position="94"/>
        <end position="103"/>
    </location>
</feature>
<evidence type="ECO:0000313" key="4">
    <source>
        <dbReference type="Proteomes" id="UP001281761"/>
    </source>
</evidence>
<protein>
    <submittedName>
        <fullName evidence="3">Uncharacterized protein</fullName>
    </submittedName>
</protein>
<organism evidence="3 4">
    <name type="scientific">Blattamonas nauphoetae</name>
    <dbReference type="NCBI Taxonomy" id="2049346"/>
    <lineage>
        <taxon>Eukaryota</taxon>
        <taxon>Metamonada</taxon>
        <taxon>Preaxostyla</taxon>
        <taxon>Oxymonadida</taxon>
        <taxon>Blattamonas</taxon>
    </lineage>
</organism>
<keyword evidence="2" id="KW-0812">Transmembrane</keyword>
<evidence type="ECO:0000256" key="2">
    <source>
        <dbReference type="SAM" id="Phobius"/>
    </source>
</evidence>
<sequence length="132" mass="14544">MRCSCHGCCTCFWIFVALLLALIWLVFAVIGDGLHGSFSGYLGTIFNQLGFTIGVMCLIVAVSIYTLHVIINYDYEKRLVVYVKPTAPKKPQPVKKGQPVKAKQTGKKPVAPPPQKGGKKSSTQKPKKKSKY</sequence>
<accession>A0ABQ9YMN8</accession>
<feature type="region of interest" description="Disordered" evidence="1">
    <location>
        <begin position="88"/>
        <end position="132"/>
    </location>
</feature>
<keyword evidence="4" id="KW-1185">Reference proteome</keyword>
<keyword evidence="2" id="KW-1133">Transmembrane helix</keyword>
<name>A0ABQ9YMN8_9EUKA</name>
<proteinExistence type="predicted"/>
<evidence type="ECO:0000256" key="1">
    <source>
        <dbReference type="SAM" id="MobiDB-lite"/>
    </source>
</evidence>
<comment type="caution">
    <text evidence="3">The sequence shown here is derived from an EMBL/GenBank/DDBJ whole genome shotgun (WGS) entry which is preliminary data.</text>
</comment>
<reference evidence="3 4" key="1">
    <citation type="journal article" date="2022" name="bioRxiv">
        <title>Genomics of Preaxostyla Flagellates Illuminates Evolutionary Transitions and the Path Towards Mitochondrial Loss.</title>
        <authorList>
            <person name="Novak L.V.F."/>
            <person name="Treitli S.C."/>
            <person name="Pyrih J."/>
            <person name="Halakuc P."/>
            <person name="Pipaliya S.V."/>
            <person name="Vacek V."/>
            <person name="Brzon O."/>
            <person name="Soukal P."/>
            <person name="Eme L."/>
            <person name="Dacks J.B."/>
            <person name="Karnkowska A."/>
            <person name="Elias M."/>
            <person name="Hampl V."/>
        </authorList>
    </citation>
    <scope>NUCLEOTIDE SEQUENCE [LARGE SCALE GENOMIC DNA]</scope>
    <source>
        <strain evidence="3">NAU3</strain>
        <tissue evidence="3">Gut</tissue>
    </source>
</reference>
<dbReference type="EMBL" id="JARBJD010000001">
    <property type="protein sequence ID" value="KAK2964910.1"/>
    <property type="molecule type" value="Genomic_DNA"/>
</dbReference>
<keyword evidence="2" id="KW-0472">Membrane</keyword>
<feature type="transmembrane region" description="Helical" evidence="2">
    <location>
        <begin position="12"/>
        <end position="31"/>
    </location>
</feature>
<gene>
    <name evidence="3" type="ORF">BLNAU_211</name>
</gene>
<feature type="transmembrane region" description="Helical" evidence="2">
    <location>
        <begin position="51"/>
        <end position="71"/>
    </location>
</feature>
<dbReference type="Proteomes" id="UP001281761">
    <property type="component" value="Unassembled WGS sequence"/>
</dbReference>
<evidence type="ECO:0000313" key="3">
    <source>
        <dbReference type="EMBL" id="KAK2964910.1"/>
    </source>
</evidence>